<feature type="chain" id="PRO_5009311005" evidence="2">
    <location>
        <begin position="18"/>
        <end position="1012"/>
    </location>
</feature>
<keyword evidence="3" id="KW-1185">Reference proteome</keyword>
<reference evidence="4" key="1">
    <citation type="submission" date="2016-11" db="UniProtKB">
        <authorList>
            <consortium name="WormBaseParasite"/>
        </authorList>
    </citation>
    <scope>IDENTIFICATION</scope>
</reference>
<feature type="compositionally biased region" description="Basic and acidic residues" evidence="1">
    <location>
        <begin position="900"/>
        <end position="911"/>
    </location>
</feature>
<feature type="compositionally biased region" description="Basic and acidic residues" evidence="1">
    <location>
        <begin position="788"/>
        <end position="800"/>
    </location>
</feature>
<keyword evidence="2" id="KW-0732">Signal</keyword>
<dbReference type="WBParaSite" id="Hba_12309">
    <property type="protein sequence ID" value="Hba_12309"/>
    <property type="gene ID" value="Hba_12309"/>
</dbReference>
<proteinExistence type="predicted"/>
<evidence type="ECO:0000313" key="4">
    <source>
        <dbReference type="WBParaSite" id="Hba_12309"/>
    </source>
</evidence>
<dbReference type="Proteomes" id="UP000095283">
    <property type="component" value="Unplaced"/>
</dbReference>
<name>A0A1I7X456_HETBA</name>
<feature type="compositionally biased region" description="Polar residues" evidence="1">
    <location>
        <begin position="858"/>
        <end position="867"/>
    </location>
</feature>
<feature type="signal peptide" evidence="2">
    <location>
        <begin position="1"/>
        <end position="17"/>
    </location>
</feature>
<evidence type="ECO:0000256" key="2">
    <source>
        <dbReference type="SAM" id="SignalP"/>
    </source>
</evidence>
<feature type="compositionally biased region" description="Polar residues" evidence="1">
    <location>
        <begin position="830"/>
        <end position="839"/>
    </location>
</feature>
<evidence type="ECO:0000313" key="3">
    <source>
        <dbReference type="Proteomes" id="UP000095283"/>
    </source>
</evidence>
<feature type="compositionally biased region" description="Basic and acidic residues" evidence="1">
    <location>
        <begin position="872"/>
        <end position="884"/>
    </location>
</feature>
<dbReference type="AlphaFoldDB" id="A0A1I7X456"/>
<evidence type="ECO:0000256" key="1">
    <source>
        <dbReference type="SAM" id="MobiDB-lite"/>
    </source>
</evidence>
<feature type="compositionally biased region" description="Basic and acidic residues" evidence="1">
    <location>
        <begin position="742"/>
        <end position="759"/>
    </location>
</feature>
<organism evidence="3 4">
    <name type="scientific">Heterorhabditis bacteriophora</name>
    <name type="common">Entomopathogenic nematode worm</name>
    <dbReference type="NCBI Taxonomy" id="37862"/>
    <lineage>
        <taxon>Eukaryota</taxon>
        <taxon>Metazoa</taxon>
        <taxon>Ecdysozoa</taxon>
        <taxon>Nematoda</taxon>
        <taxon>Chromadorea</taxon>
        <taxon>Rhabditida</taxon>
        <taxon>Rhabditina</taxon>
        <taxon>Rhabditomorpha</taxon>
        <taxon>Strongyloidea</taxon>
        <taxon>Heterorhabditidae</taxon>
        <taxon>Heterorhabditis</taxon>
    </lineage>
</organism>
<sequence>MLLLWVAIVNLASLTAAENASCWPPTNEEKEHPTRPEWIVTCAQLTQTTAVYKLHKCRAETTDELIPIGEYRDIPLKKGVNDVLQYRQYCNGSTISADEFHWMRVTEGCVLNGKFLSFSASAVSVNGLERQCVKENTFIECKGDKARLCEEPSAALELHPDLKPLQGICQEFEGTLRFIPKSCIIGKTIVDRGDIFYSKLVGHSFICRSLEDGGLLIESVNDYLEEKCEDGKEMRDGLSYICNKGKWIVNACMLLMQDRDVKVELNTTFDVPAEYRYECKLLKLSNSYRYALIRTSCLDDDNNILKINQTRLNADGSRIMCSFIDGEVTRLVETREAQYKAGEKFVQNSILYQVENVNGNYVQHPIACIAQDATEMKVNSEKMNDDKSIEKCIYDINTATLTYKAYYDIGCKLKNNQVVPRDGIFVERKSLPDIDHHYSVNWICEEEKNKQFNLKPHSCDVGQEVSLKFGQAVQYRGKTFVCTLEISGLVHLLELSTEVAACKVFGKVYEHGTELTDVSNTTIYRCDKGAIIKTEGCKINDELVKYNHEVQSGDGIFVCTYSKTSVGSYIPIVRPLGCPYENGKIIQINEYKLVEGKGWQLCEYFPINGTISVRPLNDKEAACAQSRKRNHQNEKSKECIDANVHRYGKSYSPLSDSSYKIGVNTKTFPMNSTTRLFTSTISNYIQTEYRKVTESKNDITYEPHTYSSIEPRNLDEYNKATSTELHTSLKGHGKSTINPSIDPDKEKHPSKSTKPDKSKAPGKGLTTGPDEFEPLSTSATTGPSRYEAPGKNDTVGRDESEVSIGNGTTGPSRYEAPGKNDTVGPDEFESLSTSATTGPSRYEAPGKNDTVGPDEFESLSTSATTGPSRYEAPGKNDTVGRDESEVSIGNGTTGPSRYEAPGKKETVGRDESEVSIGNGTFVIFNKVDDDICNLLAPYCFDSIIDSFTSKLPRNWKLIRKSIYELLFIEISSDIIRLITDMREQMTEVKRILNGKHNNKAKTTVDGCLLLSC</sequence>
<feature type="region of interest" description="Disordered" evidence="1">
    <location>
        <begin position="726"/>
        <end position="911"/>
    </location>
</feature>
<protein>
    <submittedName>
        <fullName evidence="4">Glycoprotein</fullName>
    </submittedName>
</protein>
<accession>A0A1I7X456</accession>